<evidence type="ECO:0000256" key="2">
    <source>
        <dbReference type="ARBA" id="ARBA00010145"/>
    </source>
</evidence>
<keyword evidence="7 8" id="KW-0472">Membrane</keyword>
<dbReference type="PANTHER" id="PTHR36838:SF1">
    <property type="entry name" value="SLR1864 PROTEIN"/>
    <property type="match status" value="1"/>
</dbReference>
<evidence type="ECO:0000256" key="4">
    <source>
        <dbReference type="ARBA" id="ARBA00022475"/>
    </source>
</evidence>
<dbReference type="GO" id="GO:0055085">
    <property type="term" value="P:transmembrane transport"/>
    <property type="evidence" value="ECO:0007669"/>
    <property type="project" value="InterPro"/>
</dbReference>
<name>A0A2T0BIT9_9CLOT</name>
<dbReference type="RefSeq" id="WP_106058766.1">
    <property type="nucleotide sequence ID" value="NZ_PVXQ01000005.1"/>
</dbReference>
<sequence length="300" mass="33431">MNIYAQVGQLFLVILIGFYASKRKFLNDEINNGLSSILLNITLPLLIVNSFNLEYNSEMFTNILNTFLYSVASFIIVILISHLLYFKVKDNNKQILKFATIFSNCGFMGFAIIQTLYEKEGLAYASIFLIVFTTLIWSYGIMLFSGEKKIKSWTKALINPGIIAVLIGLVFMTFSIQLPVVIQSAIQMVGGMTTPISMIITGSIMAQVSITKEMTNIKLYYGVFSKLILVPVVLYLISVILHINSLPLDVVIVCHAMPVAAVAPIFAGLYDKNKDFTAFLVFISTLFSIITIPLILKIIS</sequence>
<feature type="transmembrane region" description="Helical" evidence="8">
    <location>
        <begin position="184"/>
        <end position="207"/>
    </location>
</feature>
<dbReference type="PANTHER" id="PTHR36838">
    <property type="entry name" value="AUXIN EFFLUX CARRIER FAMILY PROTEIN"/>
    <property type="match status" value="1"/>
</dbReference>
<protein>
    <submittedName>
        <fullName evidence="9">Putative transporter YfdV</fullName>
    </submittedName>
</protein>
<comment type="similarity">
    <text evidence="2">Belongs to the auxin efflux carrier (TC 2.A.69) family.</text>
</comment>
<keyword evidence="10" id="KW-1185">Reference proteome</keyword>
<feature type="transmembrane region" description="Helical" evidence="8">
    <location>
        <begin position="33"/>
        <end position="51"/>
    </location>
</feature>
<feature type="transmembrane region" description="Helical" evidence="8">
    <location>
        <begin position="123"/>
        <end position="144"/>
    </location>
</feature>
<feature type="transmembrane region" description="Helical" evidence="8">
    <location>
        <begin position="98"/>
        <end position="117"/>
    </location>
</feature>
<feature type="transmembrane region" description="Helical" evidence="8">
    <location>
        <begin position="277"/>
        <end position="299"/>
    </location>
</feature>
<evidence type="ECO:0000256" key="1">
    <source>
        <dbReference type="ARBA" id="ARBA00004651"/>
    </source>
</evidence>
<dbReference type="Pfam" id="PF03547">
    <property type="entry name" value="Mem_trans"/>
    <property type="match status" value="2"/>
</dbReference>
<evidence type="ECO:0000313" key="9">
    <source>
        <dbReference type="EMBL" id="PRR83790.1"/>
    </source>
</evidence>
<dbReference type="EMBL" id="PVXQ01000005">
    <property type="protein sequence ID" value="PRR83790.1"/>
    <property type="molecule type" value="Genomic_DNA"/>
</dbReference>
<evidence type="ECO:0000256" key="3">
    <source>
        <dbReference type="ARBA" id="ARBA00022448"/>
    </source>
</evidence>
<feature type="transmembrane region" description="Helical" evidence="8">
    <location>
        <begin position="219"/>
        <end position="244"/>
    </location>
</feature>
<evidence type="ECO:0000313" key="10">
    <source>
        <dbReference type="Proteomes" id="UP000239471"/>
    </source>
</evidence>
<keyword evidence="4" id="KW-1003">Cell membrane</keyword>
<dbReference type="Gene3D" id="1.20.1530.20">
    <property type="match status" value="1"/>
</dbReference>
<comment type="subcellular location">
    <subcellularLocation>
        <location evidence="1">Cell membrane</location>
        <topology evidence="1">Multi-pass membrane protein</topology>
    </subcellularLocation>
</comment>
<proteinExistence type="inferred from homology"/>
<keyword evidence="5 8" id="KW-0812">Transmembrane</keyword>
<evidence type="ECO:0000256" key="8">
    <source>
        <dbReference type="SAM" id="Phobius"/>
    </source>
</evidence>
<dbReference type="OrthoDB" id="9798064at2"/>
<evidence type="ECO:0000256" key="7">
    <source>
        <dbReference type="ARBA" id="ARBA00023136"/>
    </source>
</evidence>
<comment type="caution">
    <text evidence="9">The sequence shown here is derived from an EMBL/GenBank/DDBJ whole genome shotgun (WGS) entry which is preliminary data.</text>
</comment>
<feature type="transmembrane region" description="Helical" evidence="8">
    <location>
        <begin position="63"/>
        <end position="86"/>
    </location>
</feature>
<gene>
    <name evidence="9" type="ORF">CLVI_07370</name>
</gene>
<dbReference type="GO" id="GO:0005886">
    <property type="term" value="C:plasma membrane"/>
    <property type="evidence" value="ECO:0007669"/>
    <property type="project" value="UniProtKB-SubCell"/>
</dbReference>
<dbReference type="InterPro" id="IPR004776">
    <property type="entry name" value="Mem_transp_PIN-like"/>
</dbReference>
<reference evidence="9 10" key="1">
    <citation type="submission" date="2018-03" db="EMBL/GenBank/DDBJ databases">
        <title>Genome sequence of Clostridium vincentii DSM 10228.</title>
        <authorList>
            <person name="Poehlein A."/>
            <person name="Daniel R."/>
        </authorList>
    </citation>
    <scope>NUCLEOTIDE SEQUENCE [LARGE SCALE GENOMIC DNA]</scope>
    <source>
        <strain evidence="9 10">DSM 10228</strain>
    </source>
</reference>
<evidence type="ECO:0000256" key="6">
    <source>
        <dbReference type="ARBA" id="ARBA00022989"/>
    </source>
</evidence>
<dbReference type="Proteomes" id="UP000239471">
    <property type="component" value="Unassembled WGS sequence"/>
</dbReference>
<feature type="transmembrane region" description="Helical" evidence="8">
    <location>
        <begin position="250"/>
        <end position="270"/>
    </location>
</feature>
<feature type="transmembrane region" description="Helical" evidence="8">
    <location>
        <begin position="6"/>
        <end position="21"/>
    </location>
</feature>
<keyword evidence="6 8" id="KW-1133">Transmembrane helix</keyword>
<feature type="transmembrane region" description="Helical" evidence="8">
    <location>
        <begin position="156"/>
        <end position="178"/>
    </location>
</feature>
<accession>A0A2T0BIT9</accession>
<dbReference type="InterPro" id="IPR038770">
    <property type="entry name" value="Na+/solute_symporter_sf"/>
</dbReference>
<evidence type="ECO:0000256" key="5">
    <source>
        <dbReference type="ARBA" id="ARBA00022692"/>
    </source>
</evidence>
<keyword evidence="3" id="KW-0813">Transport</keyword>
<dbReference type="AlphaFoldDB" id="A0A2T0BIT9"/>
<organism evidence="9 10">
    <name type="scientific">Clostridium vincentii</name>
    <dbReference type="NCBI Taxonomy" id="52704"/>
    <lineage>
        <taxon>Bacteria</taxon>
        <taxon>Bacillati</taxon>
        <taxon>Bacillota</taxon>
        <taxon>Clostridia</taxon>
        <taxon>Eubacteriales</taxon>
        <taxon>Clostridiaceae</taxon>
        <taxon>Clostridium</taxon>
    </lineage>
</organism>